<evidence type="ECO:0000256" key="1">
    <source>
        <dbReference type="ARBA" id="ARBA00001947"/>
    </source>
</evidence>
<reference evidence="6" key="1">
    <citation type="journal article" date="2021" name="PeerJ">
        <title>Extensive microbial diversity within the chicken gut microbiome revealed by metagenomics and culture.</title>
        <authorList>
            <person name="Gilroy R."/>
            <person name="Ravi A."/>
            <person name="Getino M."/>
            <person name="Pursley I."/>
            <person name="Horton D.L."/>
            <person name="Alikhan N.F."/>
            <person name="Baker D."/>
            <person name="Gharbi K."/>
            <person name="Hall N."/>
            <person name="Watson M."/>
            <person name="Adriaenssens E.M."/>
            <person name="Foster-Nyarko E."/>
            <person name="Jarju S."/>
            <person name="Secka A."/>
            <person name="Antonio M."/>
            <person name="Oren A."/>
            <person name="Chaudhuri R.R."/>
            <person name="La Ragione R."/>
            <person name="Hildebrand F."/>
            <person name="Pallen M.J."/>
        </authorList>
    </citation>
    <scope>NUCLEOTIDE SEQUENCE</scope>
    <source>
        <strain evidence="6">ChiHjej12B11-9795</strain>
    </source>
</reference>
<feature type="domain" description="Threonyl/alanyl tRNA synthetase SAD" evidence="5">
    <location>
        <begin position="113"/>
        <end position="157"/>
    </location>
</feature>
<feature type="compositionally biased region" description="Basic and acidic residues" evidence="4">
    <location>
        <begin position="16"/>
        <end position="25"/>
    </location>
</feature>
<evidence type="ECO:0000256" key="4">
    <source>
        <dbReference type="SAM" id="MobiDB-lite"/>
    </source>
</evidence>
<dbReference type="PANTHER" id="PTHR43462:SF1">
    <property type="entry name" value="ALANYL-TRNA EDITING PROTEIN AARSD1"/>
    <property type="match status" value="1"/>
</dbReference>
<keyword evidence="3" id="KW-0862">Zinc</keyword>
<dbReference type="InterPro" id="IPR012947">
    <property type="entry name" value="tRNA_SAD"/>
</dbReference>
<evidence type="ECO:0000313" key="6">
    <source>
        <dbReference type="EMBL" id="HJA86920.1"/>
    </source>
</evidence>
<dbReference type="Proteomes" id="UP000823862">
    <property type="component" value="Unassembled WGS sequence"/>
</dbReference>
<comment type="caution">
    <text evidence="6">The sequence shown here is derived from an EMBL/GenBank/DDBJ whole genome shotgun (WGS) entry which is preliminary data.</text>
</comment>
<dbReference type="InterPro" id="IPR018163">
    <property type="entry name" value="Thr/Ala-tRNA-synth_IIc_edit"/>
</dbReference>
<evidence type="ECO:0000256" key="2">
    <source>
        <dbReference type="ARBA" id="ARBA00022723"/>
    </source>
</evidence>
<evidence type="ECO:0000259" key="5">
    <source>
        <dbReference type="SMART" id="SM00863"/>
    </source>
</evidence>
<dbReference type="Gene3D" id="3.30.980.10">
    <property type="entry name" value="Threonyl-trna Synthetase, Chain A, domain 2"/>
    <property type="match status" value="1"/>
</dbReference>
<organism evidence="6 7">
    <name type="scientific">Candidatus Bacteroides avicola</name>
    <dbReference type="NCBI Taxonomy" id="2838468"/>
    <lineage>
        <taxon>Bacteria</taxon>
        <taxon>Pseudomonadati</taxon>
        <taxon>Bacteroidota</taxon>
        <taxon>Bacteroidia</taxon>
        <taxon>Bacteroidales</taxon>
        <taxon>Bacteroidaceae</taxon>
        <taxon>Bacteroides</taxon>
    </lineage>
</organism>
<dbReference type="GO" id="GO:0004812">
    <property type="term" value="F:aminoacyl-tRNA ligase activity"/>
    <property type="evidence" value="ECO:0007669"/>
    <property type="project" value="InterPro"/>
</dbReference>
<dbReference type="PANTHER" id="PTHR43462">
    <property type="entry name" value="ALANYL-TRNA EDITING PROTEIN"/>
    <property type="match status" value="1"/>
</dbReference>
<dbReference type="GO" id="GO:0046872">
    <property type="term" value="F:metal ion binding"/>
    <property type="evidence" value="ECO:0007669"/>
    <property type="project" value="UniProtKB-KW"/>
</dbReference>
<dbReference type="AlphaFoldDB" id="A0A9D2HWQ6"/>
<dbReference type="EMBL" id="DWZI01000061">
    <property type="protein sequence ID" value="HJA86920.1"/>
    <property type="molecule type" value="Genomic_DNA"/>
</dbReference>
<dbReference type="GO" id="GO:0043039">
    <property type="term" value="P:tRNA aminoacylation"/>
    <property type="evidence" value="ECO:0007669"/>
    <property type="project" value="InterPro"/>
</dbReference>
<protein>
    <recommendedName>
        <fullName evidence="5">Threonyl/alanyl tRNA synthetase SAD domain-containing protein</fullName>
    </recommendedName>
</protein>
<proteinExistence type="predicted"/>
<sequence>MEPEKKENEIPVLNAHNKEEHRPSHTCEHIVNQTMIRLFGCGRSVSAHIERKKSKLDYRLDHCPTAEEVKQLEEAVNEVISRQLPITTEFITQEEAKGRFDMERLPEGASQTVRVVHVGDYDECLCIGSHVENTSEIGTFHIISHDWNEDKKIWRMRFKVG</sequence>
<gene>
    <name evidence="6" type="ORF">H9950_12170</name>
</gene>
<name>A0A9D2HWQ6_9BACE</name>
<keyword evidence="2" id="KW-0479">Metal-binding</keyword>
<comment type="cofactor">
    <cofactor evidence="1">
        <name>Zn(2+)</name>
        <dbReference type="ChEBI" id="CHEBI:29105"/>
    </cofactor>
</comment>
<dbReference type="GO" id="GO:0002161">
    <property type="term" value="F:aminoacyl-tRNA deacylase activity"/>
    <property type="evidence" value="ECO:0007669"/>
    <property type="project" value="UniProtKB-ARBA"/>
</dbReference>
<feature type="region of interest" description="Disordered" evidence="4">
    <location>
        <begin position="1"/>
        <end position="25"/>
    </location>
</feature>
<dbReference type="SMART" id="SM00863">
    <property type="entry name" value="tRNA_SAD"/>
    <property type="match status" value="1"/>
</dbReference>
<dbReference type="InterPro" id="IPR051335">
    <property type="entry name" value="Alanyl-tRNA_Editing_Enzymes"/>
</dbReference>
<evidence type="ECO:0000256" key="3">
    <source>
        <dbReference type="ARBA" id="ARBA00022833"/>
    </source>
</evidence>
<dbReference type="GO" id="GO:0005524">
    <property type="term" value="F:ATP binding"/>
    <property type="evidence" value="ECO:0007669"/>
    <property type="project" value="InterPro"/>
</dbReference>
<dbReference type="Pfam" id="PF07973">
    <property type="entry name" value="tRNA_SAD"/>
    <property type="match status" value="1"/>
</dbReference>
<accession>A0A9D2HWQ6</accession>
<reference evidence="6" key="2">
    <citation type="submission" date="2021-04" db="EMBL/GenBank/DDBJ databases">
        <authorList>
            <person name="Gilroy R."/>
        </authorList>
    </citation>
    <scope>NUCLEOTIDE SEQUENCE</scope>
    <source>
        <strain evidence="6">ChiHjej12B11-9795</strain>
    </source>
</reference>
<evidence type="ECO:0000313" key="7">
    <source>
        <dbReference type="Proteomes" id="UP000823862"/>
    </source>
</evidence>
<dbReference type="SUPFAM" id="SSF55186">
    <property type="entry name" value="ThrRS/AlaRS common domain"/>
    <property type="match status" value="1"/>
</dbReference>